<accession>A0A1S6ILH2</accession>
<dbReference type="Pfam" id="PF08757">
    <property type="entry name" value="CotH"/>
    <property type="match status" value="1"/>
</dbReference>
<dbReference type="RefSeq" id="WP_062468238.1">
    <property type="nucleotide sequence ID" value="NZ_BBYN01000006.1"/>
</dbReference>
<dbReference type="AlphaFoldDB" id="A0A1S6ILH2"/>
<dbReference type="InterPro" id="IPR014867">
    <property type="entry name" value="Spore_coat_CotH_CotH2/3/7"/>
</dbReference>
<protein>
    <recommendedName>
        <fullName evidence="3">CotH protein</fullName>
    </recommendedName>
</protein>
<dbReference type="Proteomes" id="UP000188993">
    <property type="component" value="Chromosome"/>
</dbReference>
<proteinExistence type="predicted"/>
<dbReference type="KEGG" id="jda:BW727_100003"/>
<keyword evidence="2" id="KW-1185">Reference proteome</keyword>
<dbReference type="STRING" id="708126.BW727_100003"/>
<dbReference type="EMBL" id="CP019728">
    <property type="protein sequence ID" value="AQS52413.1"/>
    <property type="molecule type" value="Genomic_DNA"/>
</dbReference>
<evidence type="ECO:0008006" key="3">
    <source>
        <dbReference type="Google" id="ProtNLM"/>
    </source>
</evidence>
<dbReference type="OrthoDB" id="3235126at2"/>
<sequence>MKQTFYRKKRKTSYFLFLGLISTLLVFILFVSLTPPLNEADEPGKRIPDSNVSTEIKENNLPIIVIDTKGQTIEANLEKEKVEINGLVRELRKATEKYEANMKLYEPNASGYTEIGENAKPSVETNITLNIRGQSSLTYDKKQYTIRLVDEDNEKNPQTLLGMKKHDKWVLNGMYSDKSLIRNYLAYKIGRDTMEYSPDTRFVEVYFKDGTSESPSENTYMGVYLLTEKIERGKNRVAIDKNSTDYKDISFIISRDKIKLGDTILKSDWNKFEEDYVIDGHNNVRARTVFTTTYPSKNTITQTDQESIVNYLNLFEYSLRSTGFDDVRGGYRDYIDTTSFINFAMINEVMKNIDGGEVSTYFHKDIGGLMKAGPIWDFDQSAGNTPLEEVNEPTGFRMTNVIWFERLFQDPAFVKQYQRMYRHYRNTIWTNKNFDDLIDEAVLELGPSIDRNREKWYPEDSAKDYQNEIEAMKLFFKERLSWIDQNIHLVSRIKENAVE</sequence>
<organism evidence="1 2">
    <name type="scientific">Jeotgalibaca dankookensis</name>
    <dbReference type="NCBI Taxonomy" id="708126"/>
    <lineage>
        <taxon>Bacteria</taxon>
        <taxon>Bacillati</taxon>
        <taxon>Bacillota</taxon>
        <taxon>Bacilli</taxon>
        <taxon>Lactobacillales</taxon>
        <taxon>Carnobacteriaceae</taxon>
        <taxon>Jeotgalibaca</taxon>
    </lineage>
</organism>
<evidence type="ECO:0000313" key="2">
    <source>
        <dbReference type="Proteomes" id="UP000188993"/>
    </source>
</evidence>
<gene>
    <name evidence="1" type="ORF">BW727_100003</name>
</gene>
<reference evidence="1 2" key="1">
    <citation type="journal article" date="2014" name="Int. J. Syst. Evol. Microbiol.">
        <title>Jeotgalibaca dankookensis gen. nov., sp. nov., a member of the family Carnobacteriaceae, isolated from seujeot (Korean traditional food).</title>
        <authorList>
            <person name="Lee D.G."/>
            <person name="Trujillo M.E."/>
            <person name="Kang H."/>
            <person name="Ahn T.Y."/>
        </authorList>
    </citation>
    <scope>NUCLEOTIDE SEQUENCE [LARGE SCALE GENOMIC DNA]</scope>
    <source>
        <strain evidence="1 2">EX-07</strain>
    </source>
</reference>
<evidence type="ECO:0000313" key="1">
    <source>
        <dbReference type="EMBL" id="AQS52413.1"/>
    </source>
</evidence>
<name>A0A1S6ILH2_9LACT</name>